<accession>A0ABR8BA31</accession>
<dbReference type="PANTHER" id="PTHR45947:SF3">
    <property type="entry name" value="SULFOQUINOVOSYL TRANSFERASE SQD2"/>
    <property type="match status" value="1"/>
</dbReference>
<dbReference type="Gene3D" id="3.40.50.2000">
    <property type="entry name" value="Glycogen Phosphorylase B"/>
    <property type="match status" value="2"/>
</dbReference>
<dbReference type="InterPro" id="IPR028098">
    <property type="entry name" value="Glyco_trans_4-like_N"/>
</dbReference>
<dbReference type="CDD" id="cd03814">
    <property type="entry name" value="GT4-like"/>
    <property type="match status" value="1"/>
</dbReference>
<organism evidence="3 4">
    <name type="scientific">Nostoc parmelioides FACHB-3921</name>
    <dbReference type="NCBI Taxonomy" id="2692909"/>
    <lineage>
        <taxon>Bacteria</taxon>
        <taxon>Bacillati</taxon>
        <taxon>Cyanobacteriota</taxon>
        <taxon>Cyanophyceae</taxon>
        <taxon>Nostocales</taxon>
        <taxon>Nostocaceae</taxon>
        <taxon>Nostoc</taxon>
    </lineage>
</organism>
<dbReference type="RefSeq" id="WP_190565268.1">
    <property type="nucleotide sequence ID" value="NZ_JACJQL010000001.1"/>
</dbReference>
<dbReference type="PANTHER" id="PTHR45947">
    <property type="entry name" value="SULFOQUINOVOSYL TRANSFERASE SQD2"/>
    <property type="match status" value="1"/>
</dbReference>
<gene>
    <name evidence="3" type="ORF">H6G14_00885</name>
</gene>
<name>A0ABR8BA31_9NOSO</name>
<feature type="domain" description="Glycosyltransferase subfamily 4-like N-terminal" evidence="2">
    <location>
        <begin position="14"/>
        <end position="177"/>
    </location>
</feature>
<keyword evidence="4" id="KW-1185">Reference proteome</keyword>
<dbReference type="SUPFAM" id="SSF53756">
    <property type="entry name" value="UDP-Glycosyltransferase/glycogen phosphorylase"/>
    <property type="match status" value="1"/>
</dbReference>
<evidence type="ECO:0000313" key="4">
    <source>
        <dbReference type="Proteomes" id="UP000621307"/>
    </source>
</evidence>
<protein>
    <submittedName>
        <fullName evidence="3">Glycosyltransferase family 1 protein</fullName>
    </submittedName>
</protein>
<sequence>MRIALFTETFLPKVDGIVTRLRHTVDHLQRLGNEVLVIAPDGGITEHKGAKVYGVSGFPLPLYPELKMALPRPAIGYALEEFQPDIIHVVNPAVLGLSGIFYSKVQKIPLVASYHTHLPQYLQHYGLGMLEGLLWELLKGAHNQAVLNLCTSTAMVAELSGHGIERVDLWQRGVDTELFHPDLASLEMRSHLSQNHPENPLLLYVGRLSAEKEIERIKPILEAIPQARLALVGDGPHRQALEKHFSGTNTHFVGYLTGRELGAAFASADAFIFPSRTETLGLVLLEAMAAGCPVVAARSGGIPDIVTDGVNGYLFNPKADIQDAINATVRLLENAQERDNIRQNARREAERWGWAAATRQLQDYYQKVLMKEKLAKVG</sequence>
<comment type="caution">
    <text evidence="3">The sequence shown here is derived from an EMBL/GenBank/DDBJ whole genome shotgun (WGS) entry which is preliminary data.</text>
</comment>
<dbReference type="Proteomes" id="UP000621307">
    <property type="component" value="Unassembled WGS sequence"/>
</dbReference>
<dbReference type="InterPro" id="IPR050194">
    <property type="entry name" value="Glycosyltransferase_grp1"/>
</dbReference>
<evidence type="ECO:0000259" key="2">
    <source>
        <dbReference type="Pfam" id="PF13439"/>
    </source>
</evidence>
<feature type="domain" description="Glycosyl transferase family 1" evidence="1">
    <location>
        <begin position="197"/>
        <end position="347"/>
    </location>
</feature>
<reference evidence="3 4" key="1">
    <citation type="journal article" date="2020" name="ISME J.">
        <title>Comparative genomics reveals insights into cyanobacterial evolution and habitat adaptation.</title>
        <authorList>
            <person name="Chen M.Y."/>
            <person name="Teng W.K."/>
            <person name="Zhao L."/>
            <person name="Hu C.X."/>
            <person name="Zhou Y.K."/>
            <person name="Han B.P."/>
            <person name="Song L.R."/>
            <person name="Shu W.S."/>
        </authorList>
    </citation>
    <scope>NUCLEOTIDE SEQUENCE [LARGE SCALE GENOMIC DNA]</scope>
    <source>
        <strain evidence="3 4">FACHB-3921</strain>
    </source>
</reference>
<evidence type="ECO:0000259" key="1">
    <source>
        <dbReference type="Pfam" id="PF00534"/>
    </source>
</evidence>
<dbReference type="Pfam" id="PF00534">
    <property type="entry name" value="Glycos_transf_1"/>
    <property type="match status" value="1"/>
</dbReference>
<proteinExistence type="predicted"/>
<dbReference type="InterPro" id="IPR001296">
    <property type="entry name" value="Glyco_trans_1"/>
</dbReference>
<dbReference type="Pfam" id="PF13439">
    <property type="entry name" value="Glyco_transf_4"/>
    <property type="match status" value="1"/>
</dbReference>
<dbReference type="EMBL" id="JACJQL010000001">
    <property type="protein sequence ID" value="MBD2249863.1"/>
    <property type="molecule type" value="Genomic_DNA"/>
</dbReference>
<evidence type="ECO:0000313" key="3">
    <source>
        <dbReference type="EMBL" id="MBD2249863.1"/>
    </source>
</evidence>